<keyword evidence="2" id="KW-1185">Reference proteome</keyword>
<gene>
    <name evidence="1" type="ORF">DY000_02046756</name>
</gene>
<comment type="caution">
    <text evidence="1">The sequence shown here is derived from an EMBL/GenBank/DDBJ whole genome shotgun (WGS) entry which is preliminary data.</text>
</comment>
<protein>
    <submittedName>
        <fullName evidence="1">Uncharacterized protein</fullName>
    </submittedName>
</protein>
<name>A0ABQ7F499_BRACR</name>
<evidence type="ECO:0000313" key="2">
    <source>
        <dbReference type="Proteomes" id="UP000266723"/>
    </source>
</evidence>
<organism evidence="1 2">
    <name type="scientific">Brassica cretica</name>
    <name type="common">Mustard</name>
    <dbReference type="NCBI Taxonomy" id="69181"/>
    <lineage>
        <taxon>Eukaryota</taxon>
        <taxon>Viridiplantae</taxon>
        <taxon>Streptophyta</taxon>
        <taxon>Embryophyta</taxon>
        <taxon>Tracheophyta</taxon>
        <taxon>Spermatophyta</taxon>
        <taxon>Magnoliopsida</taxon>
        <taxon>eudicotyledons</taxon>
        <taxon>Gunneridae</taxon>
        <taxon>Pentapetalae</taxon>
        <taxon>rosids</taxon>
        <taxon>malvids</taxon>
        <taxon>Brassicales</taxon>
        <taxon>Brassicaceae</taxon>
        <taxon>Brassiceae</taxon>
        <taxon>Brassica</taxon>
    </lineage>
</organism>
<dbReference type="Proteomes" id="UP000266723">
    <property type="component" value="Unassembled WGS sequence"/>
</dbReference>
<sequence length="132" mass="14463">MACLSWSPSPPEWFILSAMEVQVAGGAAGQDGYAVCSGENSFFFALPMMDSIEQMMLIAWLSQPTFASQPARNSDQLLAEAAARELDKKKTRPDRVRLPQHISVTRCKTVPDSSRPVPSCDPIRSQLASMCN</sequence>
<evidence type="ECO:0000313" key="1">
    <source>
        <dbReference type="EMBL" id="KAF3610873.1"/>
    </source>
</evidence>
<proteinExistence type="predicted"/>
<dbReference type="EMBL" id="QGKV02000297">
    <property type="protein sequence ID" value="KAF3610873.1"/>
    <property type="molecule type" value="Genomic_DNA"/>
</dbReference>
<accession>A0ABQ7F499</accession>
<reference evidence="1 2" key="1">
    <citation type="journal article" date="2020" name="BMC Genomics">
        <title>Intraspecific diversification of the crop wild relative Brassica cretica Lam. using demographic model selection.</title>
        <authorList>
            <person name="Kioukis A."/>
            <person name="Michalopoulou V.A."/>
            <person name="Briers L."/>
            <person name="Pirintsos S."/>
            <person name="Studholme D.J."/>
            <person name="Pavlidis P."/>
            <person name="Sarris P.F."/>
        </authorList>
    </citation>
    <scope>NUCLEOTIDE SEQUENCE [LARGE SCALE GENOMIC DNA]</scope>
    <source>
        <strain evidence="2">cv. PFS-1207/04</strain>
    </source>
</reference>